<dbReference type="EMBL" id="JRES01000452">
    <property type="protein sequence ID" value="KNC31082.1"/>
    <property type="molecule type" value="Genomic_DNA"/>
</dbReference>
<evidence type="ECO:0000313" key="1">
    <source>
        <dbReference type="EMBL" id="KNC31082.1"/>
    </source>
</evidence>
<gene>
    <name evidence="1" type="ORF">FF38_02631</name>
</gene>
<protein>
    <submittedName>
        <fullName evidence="1">Uncharacterized protein</fullName>
    </submittedName>
</protein>
<comment type="caution">
    <text evidence="1">The sequence shown here is derived from an EMBL/GenBank/DDBJ whole genome shotgun (WGS) entry which is preliminary data.</text>
</comment>
<dbReference type="AlphaFoldDB" id="A0A0L0CFU7"/>
<name>A0A0L0CFU7_LUCCU</name>
<accession>A0A0L0CFU7</accession>
<dbReference type="Proteomes" id="UP000037069">
    <property type="component" value="Unassembled WGS sequence"/>
</dbReference>
<keyword evidence="2" id="KW-1185">Reference proteome</keyword>
<feature type="non-terminal residue" evidence="1">
    <location>
        <position position="1"/>
    </location>
</feature>
<reference evidence="1 2" key="1">
    <citation type="journal article" date="2015" name="Nat. Commun.">
        <title>Lucilia cuprina genome unlocks parasitic fly biology to underpin future interventions.</title>
        <authorList>
            <person name="Anstead C.A."/>
            <person name="Korhonen P.K."/>
            <person name="Young N.D."/>
            <person name="Hall R.S."/>
            <person name="Jex A.R."/>
            <person name="Murali S.C."/>
            <person name="Hughes D.S."/>
            <person name="Lee S.F."/>
            <person name="Perry T."/>
            <person name="Stroehlein A.J."/>
            <person name="Ansell B.R."/>
            <person name="Breugelmans B."/>
            <person name="Hofmann A."/>
            <person name="Qu J."/>
            <person name="Dugan S."/>
            <person name="Lee S.L."/>
            <person name="Chao H."/>
            <person name="Dinh H."/>
            <person name="Han Y."/>
            <person name="Doddapaneni H.V."/>
            <person name="Worley K.C."/>
            <person name="Muzny D.M."/>
            <person name="Ioannidis P."/>
            <person name="Waterhouse R.M."/>
            <person name="Zdobnov E.M."/>
            <person name="James P.J."/>
            <person name="Bagnall N.H."/>
            <person name="Kotze A.C."/>
            <person name="Gibbs R.A."/>
            <person name="Richards S."/>
            <person name="Batterham P."/>
            <person name="Gasser R.B."/>
        </authorList>
    </citation>
    <scope>NUCLEOTIDE SEQUENCE [LARGE SCALE GENOMIC DNA]</scope>
    <source>
        <strain evidence="1 2">LS</strain>
        <tissue evidence="1">Full body</tissue>
    </source>
</reference>
<proteinExistence type="predicted"/>
<organism evidence="1 2">
    <name type="scientific">Lucilia cuprina</name>
    <name type="common">Green bottle fly</name>
    <name type="synonym">Australian sheep blowfly</name>
    <dbReference type="NCBI Taxonomy" id="7375"/>
    <lineage>
        <taxon>Eukaryota</taxon>
        <taxon>Metazoa</taxon>
        <taxon>Ecdysozoa</taxon>
        <taxon>Arthropoda</taxon>
        <taxon>Hexapoda</taxon>
        <taxon>Insecta</taxon>
        <taxon>Pterygota</taxon>
        <taxon>Neoptera</taxon>
        <taxon>Endopterygota</taxon>
        <taxon>Diptera</taxon>
        <taxon>Brachycera</taxon>
        <taxon>Muscomorpha</taxon>
        <taxon>Oestroidea</taxon>
        <taxon>Calliphoridae</taxon>
        <taxon>Luciliinae</taxon>
        <taxon>Lucilia</taxon>
    </lineage>
</organism>
<sequence>LGWRWLHTPVRYPTTAYRGDSWLLVFTPGPAHPSLANLNTLDSSMVPILTASLVRTFRQHEEFHHTEPPASDHSTFRPHRSVITEDANLPVEVMYIKNKHKIVFKYFIQRLY</sequence>
<evidence type="ECO:0000313" key="2">
    <source>
        <dbReference type="Proteomes" id="UP000037069"/>
    </source>
</evidence>